<proteinExistence type="predicted"/>
<dbReference type="Proteomes" id="UP000314294">
    <property type="component" value="Unassembled WGS sequence"/>
</dbReference>
<comment type="caution">
    <text evidence="1">The sequence shown here is derived from an EMBL/GenBank/DDBJ whole genome shotgun (WGS) entry which is preliminary data.</text>
</comment>
<evidence type="ECO:0000313" key="2">
    <source>
        <dbReference type="Proteomes" id="UP000314294"/>
    </source>
</evidence>
<sequence length="37" mass="4268">MNTRCPAWCDRILLSPSARELVLKVRPGLRGETRSER</sequence>
<keyword evidence="2" id="KW-1185">Reference proteome</keyword>
<accession>A0A4Z2E796</accession>
<reference evidence="1 2" key="1">
    <citation type="submission" date="2019-03" db="EMBL/GenBank/DDBJ databases">
        <title>First draft genome of Liparis tanakae, snailfish: a comprehensive survey of snailfish specific genes.</title>
        <authorList>
            <person name="Kim W."/>
            <person name="Song I."/>
            <person name="Jeong J.-H."/>
            <person name="Kim D."/>
            <person name="Kim S."/>
            <person name="Ryu S."/>
            <person name="Song J.Y."/>
            <person name="Lee S.K."/>
        </authorList>
    </citation>
    <scope>NUCLEOTIDE SEQUENCE [LARGE SCALE GENOMIC DNA]</scope>
    <source>
        <tissue evidence="1">Muscle</tissue>
    </source>
</reference>
<protein>
    <submittedName>
        <fullName evidence="1">Type I inositol 1,4,5-trisphosphate 5-phosphatase</fullName>
    </submittedName>
</protein>
<evidence type="ECO:0000313" key="1">
    <source>
        <dbReference type="EMBL" id="TNN24806.1"/>
    </source>
</evidence>
<dbReference type="InterPro" id="IPR036691">
    <property type="entry name" value="Endo/exonu/phosph_ase_sf"/>
</dbReference>
<dbReference type="AlphaFoldDB" id="A0A4Z2E796"/>
<gene>
    <name evidence="1" type="primary">INPP5A_3</name>
    <name evidence="1" type="ORF">EYF80_065068</name>
</gene>
<dbReference type="OrthoDB" id="8956968at2759"/>
<dbReference type="Gene3D" id="3.60.10.10">
    <property type="entry name" value="Endonuclease/exonuclease/phosphatase"/>
    <property type="match status" value="1"/>
</dbReference>
<name>A0A4Z2E796_9TELE</name>
<organism evidence="1 2">
    <name type="scientific">Liparis tanakae</name>
    <name type="common">Tanaka's snailfish</name>
    <dbReference type="NCBI Taxonomy" id="230148"/>
    <lineage>
        <taxon>Eukaryota</taxon>
        <taxon>Metazoa</taxon>
        <taxon>Chordata</taxon>
        <taxon>Craniata</taxon>
        <taxon>Vertebrata</taxon>
        <taxon>Euteleostomi</taxon>
        <taxon>Actinopterygii</taxon>
        <taxon>Neopterygii</taxon>
        <taxon>Teleostei</taxon>
        <taxon>Neoteleostei</taxon>
        <taxon>Acanthomorphata</taxon>
        <taxon>Eupercaria</taxon>
        <taxon>Perciformes</taxon>
        <taxon>Cottioidei</taxon>
        <taxon>Cottales</taxon>
        <taxon>Liparidae</taxon>
        <taxon>Liparis</taxon>
    </lineage>
</organism>
<dbReference type="EMBL" id="SRLO01014226">
    <property type="protein sequence ID" value="TNN24806.1"/>
    <property type="molecule type" value="Genomic_DNA"/>
</dbReference>